<feature type="compositionally biased region" description="Pro residues" evidence="1">
    <location>
        <begin position="80"/>
        <end position="92"/>
    </location>
</feature>
<dbReference type="SMART" id="SM00271">
    <property type="entry name" value="DnaJ"/>
    <property type="match status" value="1"/>
</dbReference>
<keyword evidence="4" id="KW-0614">Plasmid</keyword>
<dbReference type="PRINTS" id="PR00625">
    <property type="entry name" value="JDOMAIN"/>
</dbReference>
<accession>A0A220UGF5</accession>
<feature type="transmembrane region" description="Helical" evidence="2">
    <location>
        <begin position="144"/>
        <end position="177"/>
    </location>
</feature>
<feature type="transmembrane region" description="Helical" evidence="2">
    <location>
        <begin position="189"/>
        <end position="207"/>
    </location>
</feature>
<dbReference type="KEGG" id="brv:CFK39_15480"/>
<dbReference type="Pfam" id="PF00226">
    <property type="entry name" value="DnaJ"/>
    <property type="match status" value="1"/>
</dbReference>
<feature type="domain" description="J" evidence="3">
    <location>
        <begin position="7"/>
        <end position="70"/>
    </location>
</feature>
<dbReference type="InterPro" id="IPR050817">
    <property type="entry name" value="DjlA_DnaK_co-chaperone"/>
</dbReference>
<name>A0A220UGF5_9MICO</name>
<geneLocation type="plasmid" evidence="5">
    <name>unnamed1 sequence</name>
</geneLocation>
<feature type="region of interest" description="Disordered" evidence="1">
    <location>
        <begin position="73"/>
        <end position="108"/>
    </location>
</feature>
<reference evidence="4 5" key="1">
    <citation type="submission" date="2017-07" db="EMBL/GenBank/DDBJ databases">
        <title>Brachybacterium sp. VR2415.</title>
        <authorList>
            <person name="Tak E.J."/>
            <person name="Bae J.-W."/>
        </authorList>
    </citation>
    <scope>NUCLEOTIDE SEQUENCE [LARGE SCALE GENOMIC DNA]</scope>
    <source>
        <strain evidence="4 5">VR2415</strain>
        <plasmid evidence="5">unnamed1 sequence</plasmid>
    </source>
</reference>
<dbReference type="AlphaFoldDB" id="A0A220UGF5"/>
<keyword evidence="2" id="KW-0472">Membrane</keyword>
<evidence type="ECO:0000256" key="2">
    <source>
        <dbReference type="SAM" id="Phobius"/>
    </source>
</evidence>
<sequence length="285" mass="30862">MATTGPTLYEILGVSPDASASEIKAAYRKRARKTHPDVAGAEMNGLFLLIQHAHEVLSDPARRAEYDRTMSGGYAAPAAEPAPPPADPPPRGWVPGEQVPEELYSGPLPREGHDLGRMPWIDQFDGVERSSVRITGAGLRRWHWALIGAGAAAGTIVLTQLVTVTLLPVLVGLLGALRIWMTRRFPRRLTAILALTTVVLAAVSVFYSSIGPSSWHAPVLGLVGILVLIGGVWWAVYELAVRERLRVPRKDIPEGFYWGEPGETLSHAQEVFGLDRTMDGVEGNG</sequence>
<dbReference type="OrthoDB" id="9779889at2"/>
<dbReference type="CDD" id="cd06257">
    <property type="entry name" value="DnaJ"/>
    <property type="match status" value="1"/>
</dbReference>
<dbReference type="PANTHER" id="PTHR24074">
    <property type="entry name" value="CO-CHAPERONE PROTEIN DJLA"/>
    <property type="match status" value="1"/>
</dbReference>
<dbReference type="SUPFAM" id="SSF46565">
    <property type="entry name" value="Chaperone J-domain"/>
    <property type="match status" value="1"/>
</dbReference>
<protein>
    <recommendedName>
        <fullName evidence="3">J domain-containing protein</fullName>
    </recommendedName>
</protein>
<evidence type="ECO:0000313" key="4">
    <source>
        <dbReference type="EMBL" id="ASK67247.1"/>
    </source>
</evidence>
<keyword evidence="2" id="KW-1133">Transmembrane helix</keyword>
<proteinExistence type="predicted"/>
<dbReference type="Gene3D" id="1.10.287.110">
    <property type="entry name" value="DnaJ domain"/>
    <property type="match status" value="1"/>
</dbReference>
<dbReference type="Proteomes" id="UP000198398">
    <property type="component" value="Plasmid unnamed1"/>
</dbReference>
<dbReference type="RefSeq" id="WP_089066479.1">
    <property type="nucleotide sequence ID" value="NZ_CP022317.1"/>
</dbReference>
<dbReference type="PROSITE" id="PS50076">
    <property type="entry name" value="DNAJ_2"/>
    <property type="match status" value="1"/>
</dbReference>
<evidence type="ECO:0000259" key="3">
    <source>
        <dbReference type="PROSITE" id="PS50076"/>
    </source>
</evidence>
<organism evidence="4 5">
    <name type="scientific">Brachybacterium avium</name>
    <dbReference type="NCBI Taxonomy" id="2017485"/>
    <lineage>
        <taxon>Bacteria</taxon>
        <taxon>Bacillati</taxon>
        <taxon>Actinomycetota</taxon>
        <taxon>Actinomycetes</taxon>
        <taxon>Micrococcales</taxon>
        <taxon>Dermabacteraceae</taxon>
        <taxon>Brachybacterium</taxon>
    </lineage>
</organism>
<keyword evidence="2" id="KW-0812">Transmembrane</keyword>
<feature type="transmembrane region" description="Helical" evidence="2">
    <location>
        <begin position="219"/>
        <end position="240"/>
    </location>
</feature>
<keyword evidence="5" id="KW-1185">Reference proteome</keyword>
<dbReference type="InterPro" id="IPR001623">
    <property type="entry name" value="DnaJ_domain"/>
</dbReference>
<dbReference type="EMBL" id="CP022317">
    <property type="protein sequence ID" value="ASK67247.1"/>
    <property type="molecule type" value="Genomic_DNA"/>
</dbReference>
<gene>
    <name evidence="4" type="ORF">CFK39_15480</name>
</gene>
<evidence type="ECO:0000313" key="5">
    <source>
        <dbReference type="Proteomes" id="UP000198398"/>
    </source>
</evidence>
<dbReference type="InterPro" id="IPR036869">
    <property type="entry name" value="J_dom_sf"/>
</dbReference>
<evidence type="ECO:0000256" key="1">
    <source>
        <dbReference type="SAM" id="MobiDB-lite"/>
    </source>
</evidence>